<dbReference type="Pfam" id="PF13490">
    <property type="entry name" value="zf-HC2"/>
    <property type="match status" value="1"/>
</dbReference>
<dbReference type="EMBL" id="AZHX01002220">
    <property type="protein sequence ID" value="ETW96179.1"/>
    <property type="molecule type" value="Genomic_DNA"/>
</dbReference>
<comment type="caution">
    <text evidence="2">The sequence shown here is derived from an EMBL/GenBank/DDBJ whole genome shotgun (WGS) entry which is preliminary data.</text>
</comment>
<evidence type="ECO:0000259" key="1">
    <source>
        <dbReference type="Pfam" id="PF13490"/>
    </source>
</evidence>
<dbReference type="HOGENOM" id="CLU_179277_0_0_7"/>
<name>W4LE15_9BACT</name>
<keyword evidence="3" id="KW-1185">Reference proteome</keyword>
<reference evidence="2 3" key="1">
    <citation type="journal article" date="2014" name="Nature">
        <title>An environmental bacterial taxon with a large and distinct metabolic repertoire.</title>
        <authorList>
            <person name="Wilson M.C."/>
            <person name="Mori T."/>
            <person name="Ruckert C."/>
            <person name="Uria A.R."/>
            <person name="Helf M.J."/>
            <person name="Takada K."/>
            <person name="Gernert C."/>
            <person name="Steffens U.A."/>
            <person name="Heycke N."/>
            <person name="Schmitt S."/>
            <person name="Rinke C."/>
            <person name="Helfrich E.J."/>
            <person name="Brachmann A.O."/>
            <person name="Gurgui C."/>
            <person name="Wakimoto T."/>
            <person name="Kracht M."/>
            <person name="Crusemann M."/>
            <person name="Hentschel U."/>
            <person name="Abe I."/>
            <person name="Matsunaga S."/>
            <person name="Kalinowski J."/>
            <person name="Takeyama H."/>
            <person name="Piel J."/>
        </authorList>
    </citation>
    <scope>NUCLEOTIDE SEQUENCE [LARGE SCALE GENOMIC DNA]</scope>
    <source>
        <strain evidence="3">TSY2</strain>
    </source>
</reference>
<dbReference type="AlphaFoldDB" id="W4LE15"/>
<sequence length="93" mass="10600">MQTDQPGPGTQMPMERLTCQQVTDVIIDYLTGDMQPETKRLFSDHLEGCPDCHAFFNTYNGTVRATRSLSYDAVPDEMRNRVRQFLLKTIAGE</sequence>
<organism evidence="2 3">
    <name type="scientific">Candidatus Entotheonella gemina</name>
    <dbReference type="NCBI Taxonomy" id="1429439"/>
    <lineage>
        <taxon>Bacteria</taxon>
        <taxon>Pseudomonadati</taxon>
        <taxon>Nitrospinota/Tectimicrobiota group</taxon>
        <taxon>Candidatus Tectimicrobiota</taxon>
        <taxon>Candidatus Entotheonellia</taxon>
        <taxon>Candidatus Entotheonellales</taxon>
        <taxon>Candidatus Entotheonellaceae</taxon>
        <taxon>Candidatus Entotheonella</taxon>
    </lineage>
</organism>
<dbReference type="Proteomes" id="UP000019140">
    <property type="component" value="Unassembled WGS sequence"/>
</dbReference>
<evidence type="ECO:0000313" key="3">
    <source>
        <dbReference type="Proteomes" id="UP000019140"/>
    </source>
</evidence>
<protein>
    <recommendedName>
        <fullName evidence="1">Putative zinc-finger domain-containing protein</fullName>
    </recommendedName>
</protein>
<gene>
    <name evidence="2" type="ORF">ETSY2_46885</name>
</gene>
<feature type="domain" description="Putative zinc-finger" evidence="1">
    <location>
        <begin position="19"/>
        <end position="53"/>
    </location>
</feature>
<dbReference type="InterPro" id="IPR041916">
    <property type="entry name" value="Anti_sigma_zinc_sf"/>
</dbReference>
<dbReference type="InterPro" id="IPR027383">
    <property type="entry name" value="Znf_put"/>
</dbReference>
<dbReference type="Gene3D" id="1.10.10.1320">
    <property type="entry name" value="Anti-sigma factor, zinc-finger domain"/>
    <property type="match status" value="1"/>
</dbReference>
<proteinExistence type="predicted"/>
<accession>W4LE15</accession>
<evidence type="ECO:0000313" key="2">
    <source>
        <dbReference type="EMBL" id="ETW96179.1"/>
    </source>
</evidence>